<organism evidence="2 3">
    <name type="scientific">Coccomyxa subellipsoidea</name>
    <dbReference type="NCBI Taxonomy" id="248742"/>
    <lineage>
        <taxon>Eukaryota</taxon>
        <taxon>Viridiplantae</taxon>
        <taxon>Chlorophyta</taxon>
        <taxon>core chlorophytes</taxon>
        <taxon>Trebouxiophyceae</taxon>
        <taxon>Trebouxiophyceae incertae sedis</taxon>
        <taxon>Coccomyxaceae</taxon>
        <taxon>Coccomyxa</taxon>
    </lineage>
</organism>
<feature type="region of interest" description="Disordered" evidence="1">
    <location>
        <begin position="120"/>
        <end position="162"/>
    </location>
</feature>
<evidence type="ECO:0000256" key="1">
    <source>
        <dbReference type="SAM" id="MobiDB-lite"/>
    </source>
</evidence>
<comment type="caution">
    <text evidence="2">The sequence shown here is derived from an EMBL/GenBank/DDBJ whole genome shotgun (WGS) entry which is preliminary data.</text>
</comment>
<keyword evidence="3" id="KW-1185">Reference proteome</keyword>
<protein>
    <submittedName>
        <fullName evidence="2">Uncharacterized protein</fullName>
    </submittedName>
</protein>
<reference evidence="2 3" key="1">
    <citation type="journal article" date="2024" name="Nat. Commun.">
        <title>Phylogenomics reveals the evolutionary origins of lichenization in chlorophyte algae.</title>
        <authorList>
            <person name="Puginier C."/>
            <person name="Libourel C."/>
            <person name="Otte J."/>
            <person name="Skaloud P."/>
            <person name="Haon M."/>
            <person name="Grisel S."/>
            <person name="Petersen M."/>
            <person name="Berrin J.G."/>
            <person name="Delaux P.M."/>
            <person name="Dal Grande F."/>
            <person name="Keller J."/>
        </authorList>
    </citation>
    <scope>NUCLEOTIDE SEQUENCE [LARGE SCALE GENOMIC DNA]</scope>
    <source>
        <strain evidence="2 3">SAG 216-7</strain>
    </source>
</reference>
<feature type="compositionally biased region" description="Pro residues" evidence="1">
    <location>
        <begin position="134"/>
        <end position="148"/>
    </location>
</feature>
<evidence type="ECO:0000313" key="2">
    <source>
        <dbReference type="EMBL" id="KAK9915125.1"/>
    </source>
</evidence>
<dbReference type="Proteomes" id="UP001491310">
    <property type="component" value="Unassembled WGS sequence"/>
</dbReference>
<sequence>MLEAWETAEWSTREAHIQALQEEQLQAFQAEVVAQDGRSNMPLQGRSLFKRISLEPEGMLPAAQVSKSQTSTEALLNGGMAKRGSSDIAAYRPRVSGTTVRKDMAYAQHLDNVHRSLIDEKAAGARQNAVNGGRPPPPPAEMQPPPSAKQPAAEGNAGGAQM</sequence>
<proteinExistence type="predicted"/>
<evidence type="ECO:0000313" key="3">
    <source>
        <dbReference type="Proteomes" id="UP001491310"/>
    </source>
</evidence>
<gene>
    <name evidence="2" type="ORF">WJX75_005008</name>
</gene>
<accession>A0ABR2YTH7</accession>
<dbReference type="EMBL" id="JALJOT010000005">
    <property type="protein sequence ID" value="KAK9915125.1"/>
    <property type="molecule type" value="Genomic_DNA"/>
</dbReference>
<name>A0ABR2YTH7_9CHLO</name>